<evidence type="ECO:0008006" key="4">
    <source>
        <dbReference type="Google" id="ProtNLM"/>
    </source>
</evidence>
<dbReference type="STRING" id="84035.SAMN05660742_103118"/>
<dbReference type="Proteomes" id="UP000199662">
    <property type="component" value="Unassembled WGS sequence"/>
</dbReference>
<name>A0A1H6VW77_9FIRM</name>
<protein>
    <recommendedName>
        <fullName evidence="4">Type II secretory pathway, pseudopilin PulG</fullName>
    </recommendedName>
</protein>
<dbReference type="RefSeq" id="WP_091829446.1">
    <property type="nucleotide sequence ID" value="NZ_FNZK01000003.1"/>
</dbReference>
<evidence type="ECO:0000313" key="3">
    <source>
        <dbReference type="Proteomes" id="UP000199662"/>
    </source>
</evidence>
<proteinExistence type="predicted"/>
<dbReference type="EMBL" id="FNZK01000003">
    <property type="protein sequence ID" value="SEJ08863.1"/>
    <property type="molecule type" value="Genomic_DNA"/>
</dbReference>
<keyword evidence="1" id="KW-0812">Transmembrane</keyword>
<gene>
    <name evidence="2" type="ORF">SAMN05660742_103118</name>
</gene>
<evidence type="ECO:0000313" key="2">
    <source>
        <dbReference type="EMBL" id="SEJ08863.1"/>
    </source>
</evidence>
<feature type="transmembrane region" description="Helical" evidence="1">
    <location>
        <begin position="6"/>
        <end position="27"/>
    </location>
</feature>
<accession>A0A1H6VW77</accession>
<evidence type="ECO:0000256" key="1">
    <source>
        <dbReference type="SAM" id="Phobius"/>
    </source>
</evidence>
<dbReference type="AlphaFoldDB" id="A0A1H6VW77"/>
<keyword evidence="1" id="KW-0472">Membrane</keyword>
<keyword evidence="1" id="KW-1133">Transmembrane helix</keyword>
<reference evidence="2 3" key="1">
    <citation type="submission" date="2016-10" db="EMBL/GenBank/DDBJ databases">
        <authorList>
            <person name="de Groot N.N."/>
        </authorList>
    </citation>
    <scope>NUCLEOTIDE SEQUENCE [LARGE SCALE GENOMIC DNA]</scope>
    <source>
        <strain evidence="2 3">DSM 2179</strain>
    </source>
</reference>
<sequence length="135" mass="15124">MQKGFGSILGLCIMVVLLFLGTGLFLISQNEQHMANDFVSGMQAQNLAEAGVQDGLCFLKNDSDLFYRARNGLLDNDSILKSRTDAFREGTYEVYMTNADDQLLVMSIGHVGKIKAQIVVYLQFKNDEFEIVRCE</sequence>
<keyword evidence="3" id="KW-1185">Reference proteome</keyword>
<organism evidence="2 3">
    <name type="scientific">Propionispira arboris</name>
    <dbReference type="NCBI Taxonomy" id="84035"/>
    <lineage>
        <taxon>Bacteria</taxon>
        <taxon>Bacillati</taxon>
        <taxon>Bacillota</taxon>
        <taxon>Negativicutes</taxon>
        <taxon>Selenomonadales</taxon>
        <taxon>Selenomonadaceae</taxon>
        <taxon>Propionispira</taxon>
    </lineage>
</organism>